<protein>
    <submittedName>
        <fullName evidence="2">Uncharacterized protein</fullName>
    </submittedName>
</protein>
<dbReference type="AlphaFoldDB" id="A0A0A8YW83"/>
<proteinExistence type="predicted"/>
<sequence length="22" mass="2439">MYGTSRTRAATPPFSTPLERAK</sequence>
<name>A0A0A8YW83_ARUDO</name>
<evidence type="ECO:0000256" key="1">
    <source>
        <dbReference type="SAM" id="MobiDB-lite"/>
    </source>
</evidence>
<reference evidence="2" key="2">
    <citation type="journal article" date="2015" name="Data Brief">
        <title>Shoot transcriptome of the giant reed, Arundo donax.</title>
        <authorList>
            <person name="Barrero R.A."/>
            <person name="Guerrero F.D."/>
            <person name="Moolhuijzen P."/>
            <person name="Goolsby J.A."/>
            <person name="Tidwell J."/>
            <person name="Bellgard S.E."/>
            <person name="Bellgard M.I."/>
        </authorList>
    </citation>
    <scope>NUCLEOTIDE SEQUENCE</scope>
    <source>
        <tissue evidence="2">Shoot tissue taken approximately 20 cm above the soil surface</tissue>
    </source>
</reference>
<feature type="region of interest" description="Disordered" evidence="1">
    <location>
        <begin position="1"/>
        <end position="22"/>
    </location>
</feature>
<accession>A0A0A8YW83</accession>
<dbReference type="EMBL" id="GBRH01269145">
    <property type="protein sequence ID" value="JAD28750.1"/>
    <property type="molecule type" value="Transcribed_RNA"/>
</dbReference>
<evidence type="ECO:0000313" key="2">
    <source>
        <dbReference type="EMBL" id="JAD28750.1"/>
    </source>
</evidence>
<reference evidence="2" key="1">
    <citation type="submission" date="2014-09" db="EMBL/GenBank/DDBJ databases">
        <authorList>
            <person name="Magalhaes I.L.F."/>
            <person name="Oliveira U."/>
            <person name="Santos F.R."/>
            <person name="Vidigal T.H.D.A."/>
            <person name="Brescovit A.D."/>
            <person name="Santos A.J."/>
        </authorList>
    </citation>
    <scope>NUCLEOTIDE SEQUENCE</scope>
    <source>
        <tissue evidence="2">Shoot tissue taken approximately 20 cm above the soil surface</tissue>
    </source>
</reference>
<organism evidence="2">
    <name type="scientific">Arundo donax</name>
    <name type="common">Giant reed</name>
    <name type="synonym">Donax arundinaceus</name>
    <dbReference type="NCBI Taxonomy" id="35708"/>
    <lineage>
        <taxon>Eukaryota</taxon>
        <taxon>Viridiplantae</taxon>
        <taxon>Streptophyta</taxon>
        <taxon>Embryophyta</taxon>
        <taxon>Tracheophyta</taxon>
        <taxon>Spermatophyta</taxon>
        <taxon>Magnoliopsida</taxon>
        <taxon>Liliopsida</taxon>
        <taxon>Poales</taxon>
        <taxon>Poaceae</taxon>
        <taxon>PACMAD clade</taxon>
        <taxon>Arundinoideae</taxon>
        <taxon>Arundineae</taxon>
        <taxon>Arundo</taxon>
    </lineage>
</organism>